<dbReference type="AlphaFoldDB" id="A0A2M7GXL1"/>
<organism evidence="2 3">
    <name type="scientific">bacterium (Candidatus Ratteibacteria) CG15_BIG_FIL_POST_REV_8_21_14_020_41_12</name>
    <dbReference type="NCBI Taxonomy" id="2014291"/>
    <lineage>
        <taxon>Bacteria</taxon>
        <taxon>Candidatus Ratteibacteria</taxon>
    </lineage>
</organism>
<evidence type="ECO:0000259" key="1">
    <source>
        <dbReference type="Pfam" id="PF20797"/>
    </source>
</evidence>
<comment type="caution">
    <text evidence="2">The sequence shown here is derived from an EMBL/GenBank/DDBJ whole genome shotgun (WGS) entry which is preliminary data.</text>
</comment>
<feature type="domain" description="HepT-like" evidence="1">
    <location>
        <begin position="42"/>
        <end position="81"/>
    </location>
</feature>
<reference evidence="3" key="1">
    <citation type="submission" date="2017-09" db="EMBL/GenBank/DDBJ databases">
        <title>Depth-based differentiation of microbial function through sediment-hosted aquifers and enrichment of novel symbionts in the deep terrestrial subsurface.</title>
        <authorList>
            <person name="Probst A.J."/>
            <person name="Ladd B."/>
            <person name="Jarett J.K."/>
            <person name="Geller-Mcgrath D.E."/>
            <person name="Sieber C.M.K."/>
            <person name="Emerson J.B."/>
            <person name="Anantharaman K."/>
            <person name="Thomas B.C."/>
            <person name="Malmstrom R."/>
            <person name="Stieglmeier M."/>
            <person name="Klingl A."/>
            <person name="Woyke T."/>
            <person name="Ryan C.M."/>
            <person name="Banfield J.F."/>
        </authorList>
    </citation>
    <scope>NUCLEOTIDE SEQUENCE [LARGE SCALE GENOMIC DNA]</scope>
</reference>
<sequence length="85" mass="9613">MDKKALNKEINIELENLTRLVREMGDLTGRFVGEPDFIQTRAAGSILHDFYCGIEKIFERIAIRIDGGLPKGGDWHTELLLQEVG</sequence>
<dbReference type="EMBL" id="PFFY01000263">
    <property type="protein sequence ID" value="PIW32565.1"/>
    <property type="molecule type" value="Genomic_DNA"/>
</dbReference>
<dbReference type="Pfam" id="PF20797">
    <property type="entry name" value="HepT-like_2"/>
    <property type="match status" value="1"/>
</dbReference>
<dbReference type="InterPro" id="IPR048769">
    <property type="entry name" value="HepT-like_dom"/>
</dbReference>
<proteinExistence type="predicted"/>
<accession>A0A2M7GXL1</accession>
<evidence type="ECO:0000313" key="3">
    <source>
        <dbReference type="Proteomes" id="UP000230025"/>
    </source>
</evidence>
<gene>
    <name evidence="2" type="ORF">COW28_05725</name>
</gene>
<protein>
    <recommendedName>
        <fullName evidence="1">HepT-like domain-containing protein</fullName>
    </recommendedName>
</protein>
<dbReference type="Proteomes" id="UP000230025">
    <property type="component" value="Unassembled WGS sequence"/>
</dbReference>
<evidence type="ECO:0000313" key="2">
    <source>
        <dbReference type="EMBL" id="PIW32565.1"/>
    </source>
</evidence>
<name>A0A2M7GXL1_9BACT</name>